<dbReference type="PROSITE" id="PS51384">
    <property type="entry name" value="FAD_FR"/>
    <property type="match status" value="1"/>
</dbReference>
<proteinExistence type="predicted"/>
<dbReference type="CDD" id="cd06193">
    <property type="entry name" value="siderophore_interacting"/>
    <property type="match status" value="1"/>
</dbReference>
<dbReference type="RefSeq" id="WP_404610870.1">
    <property type="nucleotide sequence ID" value="NZ_JBIYDN010000022.1"/>
</dbReference>
<dbReference type="PANTHER" id="PTHR30157">
    <property type="entry name" value="FERRIC REDUCTASE, NADPH-DEPENDENT"/>
    <property type="match status" value="1"/>
</dbReference>
<name>A0ABW8MT24_9BURK</name>
<evidence type="ECO:0000313" key="3">
    <source>
        <dbReference type="Proteomes" id="UP001620514"/>
    </source>
</evidence>
<dbReference type="Proteomes" id="UP001620514">
    <property type="component" value="Unassembled WGS sequence"/>
</dbReference>
<keyword evidence="3" id="KW-1185">Reference proteome</keyword>
<dbReference type="EC" id="1.16.1.9" evidence="2"/>
<organism evidence="2 3">
    <name type="scientific">Caballeronia udeis</name>
    <dbReference type="NCBI Taxonomy" id="1232866"/>
    <lineage>
        <taxon>Bacteria</taxon>
        <taxon>Pseudomonadati</taxon>
        <taxon>Pseudomonadota</taxon>
        <taxon>Betaproteobacteria</taxon>
        <taxon>Burkholderiales</taxon>
        <taxon>Burkholderiaceae</taxon>
        <taxon>Caballeronia</taxon>
    </lineage>
</organism>
<sequence length="256" mass="27374">MDSLSTGAIADEPGLKKPGRLTALLIKWLFRQATVSGVESLSEHFRLVTLAGEDLKAVAWVPGQKIQVDVGGGKNRTYTPVSWNAATGETRILAFSHGDGPGAMWASTARIGKACSFFGPRRSLDLDGLTNQRSLVFGDETAFGLALALGSNLGPSGAIASVFEVSCVEESERVWQAISAKPARFVPRASGNSDAHLDEVEAHLLKVIDEWRPDSFVLSGKASSIQRVRRVLKASGIEAARIRTKAYWAPGKTGLD</sequence>
<protein>
    <submittedName>
        <fullName evidence="2">Ferric-chelate reductase (NADPH)</fullName>
        <ecNumber evidence="2">1.16.1.9</ecNumber>
    </submittedName>
</protein>
<feature type="domain" description="FAD-binding FR-type" evidence="1">
    <location>
        <begin position="28"/>
        <end position="127"/>
    </location>
</feature>
<gene>
    <name evidence="2" type="ORF">ABH943_005953</name>
</gene>
<keyword evidence="2" id="KW-0560">Oxidoreductase</keyword>
<accession>A0ABW8MT24</accession>
<reference evidence="2 3" key="1">
    <citation type="submission" date="2024-11" db="EMBL/GenBank/DDBJ databases">
        <title>Using genomics to understand microbial adaptation to soil warming.</title>
        <authorList>
            <person name="Deangelis K.M. PhD."/>
        </authorList>
    </citation>
    <scope>NUCLEOTIDE SEQUENCE [LARGE SCALE GENOMIC DNA]</scope>
    <source>
        <strain evidence="2 3">GAS97</strain>
    </source>
</reference>
<evidence type="ECO:0000259" key="1">
    <source>
        <dbReference type="PROSITE" id="PS51384"/>
    </source>
</evidence>
<dbReference type="InterPro" id="IPR017927">
    <property type="entry name" value="FAD-bd_FR_type"/>
</dbReference>
<dbReference type="Gene3D" id="2.40.30.10">
    <property type="entry name" value="Translation factors"/>
    <property type="match status" value="1"/>
</dbReference>
<comment type="caution">
    <text evidence="2">The sequence shown here is derived from an EMBL/GenBank/DDBJ whole genome shotgun (WGS) entry which is preliminary data.</text>
</comment>
<dbReference type="InterPro" id="IPR039374">
    <property type="entry name" value="SIP_fam"/>
</dbReference>
<dbReference type="PANTHER" id="PTHR30157:SF0">
    <property type="entry name" value="NADPH-DEPENDENT FERRIC-CHELATE REDUCTASE"/>
    <property type="match status" value="1"/>
</dbReference>
<evidence type="ECO:0000313" key="2">
    <source>
        <dbReference type="EMBL" id="MFK4445921.1"/>
    </source>
</evidence>
<dbReference type="GO" id="GO:0052851">
    <property type="term" value="F:ferric-chelate reductase (NADPH) activity"/>
    <property type="evidence" value="ECO:0007669"/>
    <property type="project" value="UniProtKB-EC"/>
</dbReference>
<dbReference type="SUPFAM" id="SSF63380">
    <property type="entry name" value="Riboflavin synthase domain-like"/>
    <property type="match status" value="1"/>
</dbReference>
<dbReference type="InterPro" id="IPR013113">
    <property type="entry name" value="SIP_FAD-bd"/>
</dbReference>
<dbReference type="EMBL" id="JBIYDN010000022">
    <property type="protein sequence ID" value="MFK4445921.1"/>
    <property type="molecule type" value="Genomic_DNA"/>
</dbReference>
<dbReference type="InterPro" id="IPR017938">
    <property type="entry name" value="Riboflavin_synthase-like_b-brl"/>
</dbReference>
<dbReference type="InterPro" id="IPR039261">
    <property type="entry name" value="FNR_nucleotide-bd"/>
</dbReference>
<dbReference type="Gene3D" id="3.40.50.80">
    <property type="entry name" value="Nucleotide-binding domain of ferredoxin-NADP reductase (FNR) module"/>
    <property type="match status" value="1"/>
</dbReference>
<dbReference type="Pfam" id="PF08021">
    <property type="entry name" value="FAD_binding_9"/>
    <property type="match status" value="1"/>
</dbReference>